<organism evidence="1">
    <name type="scientific">Rhizophora mucronata</name>
    <name type="common">Asiatic mangrove</name>
    <dbReference type="NCBI Taxonomy" id="61149"/>
    <lineage>
        <taxon>Eukaryota</taxon>
        <taxon>Viridiplantae</taxon>
        <taxon>Streptophyta</taxon>
        <taxon>Embryophyta</taxon>
        <taxon>Tracheophyta</taxon>
        <taxon>Spermatophyta</taxon>
        <taxon>Magnoliopsida</taxon>
        <taxon>eudicotyledons</taxon>
        <taxon>Gunneridae</taxon>
        <taxon>Pentapetalae</taxon>
        <taxon>rosids</taxon>
        <taxon>fabids</taxon>
        <taxon>Malpighiales</taxon>
        <taxon>Rhizophoraceae</taxon>
        <taxon>Rhizophora</taxon>
    </lineage>
</organism>
<name>A0A2P2PF72_RHIMU</name>
<protein>
    <submittedName>
        <fullName evidence="1">Uncharacterized protein</fullName>
    </submittedName>
</protein>
<reference evidence="1" key="1">
    <citation type="submission" date="2018-02" db="EMBL/GenBank/DDBJ databases">
        <title>Rhizophora mucronata_Transcriptome.</title>
        <authorList>
            <person name="Meera S.P."/>
            <person name="Sreeshan A."/>
            <person name="Augustine A."/>
        </authorList>
    </citation>
    <scope>NUCLEOTIDE SEQUENCE</scope>
    <source>
        <tissue evidence="1">Leaf</tissue>
    </source>
</reference>
<evidence type="ECO:0000313" key="1">
    <source>
        <dbReference type="EMBL" id="MBX53341.1"/>
    </source>
</evidence>
<proteinExistence type="predicted"/>
<accession>A0A2P2PF72</accession>
<dbReference type="AlphaFoldDB" id="A0A2P2PF72"/>
<dbReference type="EMBL" id="GGEC01072857">
    <property type="protein sequence ID" value="MBX53341.1"/>
    <property type="molecule type" value="Transcribed_RNA"/>
</dbReference>
<sequence>MLHIQVFVTSVNINFKFYERDLEMLLEYLYCTWCSCQKLEYRL</sequence>